<sequence>MTRSPDPKKGIIKFANEHLNKCRQAKYHYLQVNVKSSLNKQDNYEFLLLNAAQEIQGIATSEKEYGINIVKNKPTFYFESSKYLKYSKYFNSGMVTQIKTDNTTQIDFLYNKAPHDSVYQYEITTGKPLLLNYRINGMDYKFYNIGFVNFEKDEFGNDRVYRQFYHYIEEF</sequence>
<evidence type="ECO:0000313" key="2">
    <source>
        <dbReference type="Proteomes" id="UP000437748"/>
    </source>
</evidence>
<dbReference type="EMBL" id="WFLM01000004">
    <property type="protein sequence ID" value="KAB8037669.1"/>
    <property type="molecule type" value="Genomic_DNA"/>
</dbReference>
<comment type="caution">
    <text evidence="1">The sequence shown here is derived from an EMBL/GenBank/DDBJ whole genome shotgun (WGS) entry which is preliminary data.</text>
</comment>
<organism evidence="1 2">
    <name type="scientific">Silvanigrella paludirubra</name>
    <dbReference type="NCBI Taxonomy" id="2499159"/>
    <lineage>
        <taxon>Bacteria</taxon>
        <taxon>Pseudomonadati</taxon>
        <taxon>Bdellovibrionota</taxon>
        <taxon>Oligoflexia</taxon>
        <taxon>Silvanigrellales</taxon>
        <taxon>Silvanigrellaceae</taxon>
        <taxon>Silvanigrella</taxon>
    </lineage>
</organism>
<keyword evidence="2" id="KW-1185">Reference proteome</keyword>
<dbReference type="RefSeq" id="WP_153420744.1">
    <property type="nucleotide sequence ID" value="NZ_WFLM01000004.1"/>
</dbReference>
<protein>
    <submittedName>
        <fullName evidence="1">Uncharacterized protein</fullName>
    </submittedName>
</protein>
<evidence type="ECO:0000313" key="1">
    <source>
        <dbReference type="EMBL" id="KAB8037669.1"/>
    </source>
</evidence>
<accession>A0A6N6VQ16</accession>
<proteinExistence type="predicted"/>
<dbReference type="Proteomes" id="UP000437748">
    <property type="component" value="Unassembled WGS sequence"/>
</dbReference>
<gene>
    <name evidence="1" type="ORF">GCL60_10870</name>
</gene>
<reference evidence="1 2" key="1">
    <citation type="submission" date="2019-10" db="EMBL/GenBank/DDBJ databases">
        <title>New species of Slilvanegrellaceae.</title>
        <authorList>
            <person name="Pitt A."/>
            <person name="Hahn M.W."/>
        </authorList>
    </citation>
    <scope>NUCLEOTIDE SEQUENCE [LARGE SCALE GENOMIC DNA]</scope>
    <source>
        <strain evidence="1 2">SP-Ram-0.45-NSY-1</strain>
    </source>
</reference>
<dbReference type="AlphaFoldDB" id="A0A6N6VQ16"/>
<name>A0A6N6VQ16_9BACT</name>